<feature type="transmembrane region" description="Helical" evidence="7">
    <location>
        <begin position="123"/>
        <end position="141"/>
    </location>
</feature>
<evidence type="ECO:0000256" key="2">
    <source>
        <dbReference type="ARBA" id="ARBA00006824"/>
    </source>
</evidence>
<dbReference type="PANTHER" id="PTHR11266">
    <property type="entry name" value="PEROXISOMAL MEMBRANE PROTEIN 2, PXMP2 MPV17"/>
    <property type="match status" value="1"/>
</dbReference>
<comment type="subcellular location">
    <subcellularLocation>
        <location evidence="1">Membrane</location>
        <topology evidence="1">Multi-pass membrane protein</topology>
    </subcellularLocation>
</comment>
<evidence type="ECO:0000256" key="6">
    <source>
        <dbReference type="ARBA" id="ARBA00049743"/>
    </source>
</evidence>
<dbReference type="InterPro" id="IPR007248">
    <property type="entry name" value="Mpv17_PMP22"/>
</dbReference>
<feature type="transmembrane region" description="Helical" evidence="7">
    <location>
        <begin position="53"/>
        <end position="72"/>
    </location>
</feature>
<proteinExistence type="inferred from homology"/>
<comment type="similarity">
    <text evidence="2 7">Belongs to the peroxisomal membrane protein PXMP2/4 family.</text>
</comment>
<gene>
    <name evidence="8" type="primary">mpv17</name>
    <name evidence="8" type="ORF">g.449</name>
</gene>
<evidence type="ECO:0000256" key="3">
    <source>
        <dbReference type="ARBA" id="ARBA00022692"/>
    </source>
</evidence>
<protein>
    <recommendedName>
        <fullName evidence="6">Mitochondrial inner membrane protein Mpv17</fullName>
    </recommendedName>
</protein>
<organism evidence="8">
    <name type="scientific">Aceria tosichella</name>
    <name type="common">wheat curl mite</name>
    <dbReference type="NCBI Taxonomy" id="561515"/>
    <lineage>
        <taxon>Eukaryota</taxon>
        <taxon>Metazoa</taxon>
        <taxon>Ecdysozoa</taxon>
        <taxon>Arthropoda</taxon>
        <taxon>Chelicerata</taxon>
        <taxon>Arachnida</taxon>
        <taxon>Acari</taxon>
        <taxon>Acariformes</taxon>
        <taxon>Trombidiformes</taxon>
        <taxon>Prostigmata</taxon>
        <taxon>Eupodina</taxon>
        <taxon>Eriophyoidea</taxon>
        <taxon>Eriophyidae</taxon>
        <taxon>Eriophyinae</taxon>
        <taxon>Aceriini</taxon>
        <taxon>Aceria</taxon>
    </lineage>
</organism>
<keyword evidence="5 7" id="KW-0472">Membrane</keyword>
<dbReference type="EMBL" id="GGYP01001387">
    <property type="protein sequence ID" value="MDE46158.1"/>
    <property type="molecule type" value="Transcribed_RNA"/>
</dbReference>
<evidence type="ECO:0000313" key="8">
    <source>
        <dbReference type="EMBL" id="MDE46158.1"/>
    </source>
</evidence>
<dbReference type="GO" id="GO:0015267">
    <property type="term" value="F:channel activity"/>
    <property type="evidence" value="ECO:0007669"/>
    <property type="project" value="TreeGrafter"/>
</dbReference>
<feature type="transmembrane region" description="Helical" evidence="7">
    <location>
        <begin position="147"/>
        <end position="169"/>
    </location>
</feature>
<evidence type="ECO:0000256" key="4">
    <source>
        <dbReference type="ARBA" id="ARBA00022989"/>
    </source>
</evidence>
<evidence type="ECO:0000256" key="7">
    <source>
        <dbReference type="RuleBase" id="RU363053"/>
    </source>
</evidence>
<keyword evidence="3 7" id="KW-0812">Transmembrane</keyword>
<feature type="transmembrane region" description="Helical" evidence="7">
    <location>
        <begin position="92"/>
        <end position="111"/>
    </location>
</feature>
<dbReference type="AlphaFoldDB" id="A0A6G1S6Z6"/>
<evidence type="ECO:0000256" key="1">
    <source>
        <dbReference type="ARBA" id="ARBA00004141"/>
    </source>
</evidence>
<dbReference type="PANTHER" id="PTHR11266:SF17">
    <property type="entry name" value="PROTEIN MPV17"/>
    <property type="match status" value="1"/>
</dbReference>
<dbReference type="GO" id="GO:0005739">
    <property type="term" value="C:mitochondrion"/>
    <property type="evidence" value="ECO:0007669"/>
    <property type="project" value="TreeGrafter"/>
</dbReference>
<keyword evidence="4 7" id="KW-1133">Transmembrane helix</keyword>
<evidence type="ECO:0000256" key="5">
    <source>
        <dbReference type="ARBA" id="ARBA00023136"/>
    </source>
</evidence>
<name>A0A6G1S6Z6_9ACAR</name>
<dbReference type="Pfam" id="PF04117">
    <property type="entry name" value="Mpv17_PMP22"/>
    <property type="match status" value="1"/>
</dbReference>
<sequence length="190" mass="21677">MRNPIRLYRRLLHERPFITNVLTSTTFMAVGDVTSQLILQDKQRLDWHQTARFALAGFIFVGPVVRGCLVAIDKLFGPTSGLLVLSKKVLLDQVVIAPCFIAANVTVLTLLKERSFEKVQQELARSYLGILQLNYTFWPFVSVANFYFVPLAYRVVFASTAALVWNTIFSYKLCYKKQLTNHDTTSNYSD</sequence>
<reference evidence="8" key="1">
    <citation type="submission" date="2018-10" db="EMBL/GenBank/DDBJ databases">
        <title>Transcriptome assembly of Aceria tosichella (Wheat curl mite) Type 2.</title>
        <authorList>
            <person name="Scully E.D."/>
            <person name="Geib S.M."/>
            <person name="Palmer N.A."/>
            <person name="Gupta A.K."/>
            <person name="Sarath G."/>
            <person name="Tatineni S."/>
        </authorList>
    </citation>
    <scope>NUCLEOTIDE SEQUENCE</scope>
    <source>
        <strain evidence="8">LincolnNE</strain>
    </source>
</reference>
<dbReference type="GO" id="GO:1901858">
    <property type="term" value="P:regulation of mitochondrial DNA metabolic process"/>
    <property type="evidence" value="ECO:0007669"/>
    <property type="project" value="TreeGrafter"/>
</dbReference>
<dbReference type="GO" id="GO:0016020">
    <property type="term" value="C:membrane"/>
    <property type="evidence" value="ECO:0007669"/>
    <property type="project" value="UniProtKB-SubCell"/>
</dbReference>
<accession>A0A6G1S6Z6</accession>